<dbReference type="Proteomes" id="UP000261079">
    <property type="component" value="Unassembled WGS sequence"/>
</dbReference>
<name>A0A3E2V813_9FIRM</name>
<accession>A0A3E2V813</accession>
<protein>
    <submittedName>
        <fullName evidence="1">Uncharacterized protein</fullName>
    </submittedName>
</protein>
<evidence type="ECO:0000313" key="1">
    <source>
        <dbReference type="EMBL" id="RGC06661.1"/>
    </source>
</evidence>
<gene>
    <name evidence="1" type="ORF">DW905_05185</name>
</gene>
<dbReference type="AlphaFoldDB" id="A0A3E2V813"/>
<dbReference type="RefSeq" id="WP_117476189.1">
    <property type="nucleotide sequence ID" value="NZ_QVEZ01000002.1"/>
</dbReference>
<proteinExistence type="predicted"/>
<evidence type="ECO:0000313" key="2">
    <source>
        <dbReference type="Proteomes" id="UP000261079"/>
    </source>
</evidence>
<dbReference type="EMBL" id="QVEZ01000002">
    <property type="protein sequence ID" value="RGC06661.1"/>
    <property type="molecule type" value="Genomic_DNA"/>
</dbReference>
<reference evidence="1 2" key="1">
    <citation type="submission" date="2018-08" db="EMBL/GenBank/DDBJ databases">
        <title>A genome reference for cultivated species of the human gut microbiota.</title>
        <authorList>
            <person name="Zou Y."/>
            <person name="Xue W."/>
            <person name="Luo G."/>
        </authorList>
    </citation>
    <scope>NUCLEOTIDE SEQUENCE [LARGE SCALE GENOMIC DNA]</scope>
    <source>
        <strain evidence="1 2">AM42-11AC</strain>
    </source>
</reference>
<organism evidence="1 2">
    <name type="scientific">Faecalibacterium prausnitzii</name>
    <dbReference type="NCBI Taxonomy" id="853"/>
    <lineage>
        <taxon>Bacteria</taxon>
        <taxon>Bacillati</taxon>
        <taxon>Bacillota</taxon>
        <taxon>Clostridia</taxon>
        <taxon>Eubacteriales</taxon>
        <taxon>Oscillospiraceae</taxon>
        <taxon>Faecalibacterium</taxon>
    </lineage>
</organism>
<sequence>MSKTKTETPVLRNSADISWEETRLYLPADETEEENKALYERLKKEIADGHPVDEYNNEVLCRLTPLQQKEVGIPAFYIRPVVPRLKSTAGNWASSTCLSAGPVSALHLLWLTS</sequence>
<comment type="caution">
    <text evidence="1">The sequence shown here is derived from an EMBL/GenBank/DDBJ whole genome shotgun (WGS) entry which is preliminary data.</text>
</comment>